<reference evidence="2" key="1">
    <citation type="journal article" date="2008" name="Nature">
        <title>The amphioxus genome and the evolution of the chordate karyotype.</title>
        <authorList>
            <consortium name="US DOE Joint Genome Institute (JGI-PGF)"/>
            <person name="Putnam N.H."/>
            <person name="Butts T."/>
            <person name="Ferrier D.E.K."/>
            <person name="Furlong R.F."/>
            <person name="Hellsten U."/>
            <person name="Kawashima T."/>
            <person name="Robinson-Rechavi M."/>
            <person name="Shoguchi E."/>
            <person name="Terry A."/>
            <person name="Yu J.-K."/>
            <person name="Benito-Gutierrez E.L."/>
            <person name="Dubchak I."/>
            <person name="Garcia-Fernandez J."/>
            <person name="Gibson-Brown J.J."/>
            <person name="Grigoriev I.V."/>
            <person name="Horton A.C."/>
            <person name="de Jong P.J."/>
            <person name="Jurka J."/>
            <person name="Kapitonov V.V."/>
            <person name="Kohara Y."/>
            <person name="Kuroki Y."/>
            <person name="Lindquist E."/>
            <person name="Lucas S."/>
            <person name="Osoegawa K."/>
            <person name="Pennacchio L.A."/>
            <person name="Salamov A.A."/>
            <person name="Satou Y."/>
            <person name="Sauka-Spengler T."/>
            <person name="Schmutz J."/>
            <person name="Shin-I T."/>
            <person name="Toyoda A."/>
            <person name="Bronner-Fraser M."/>
            <person name="Fujiyama A."/>
            <person name="Holland L.Z."/>
            <person name="Holland P.W.H."/>
            <person name="Satoh N."/>
            <person name="Rokhsar D.S."/>
        </authorList>
    </citation>
    <scope>NUCLEOTIDE SEQUENCE [LARGE SCALE GENOMIC DNA]</scope>
    <source>
        <strain evidence="2">S238N-H82</strain>
        <tissue evidence="2">Testes</tissue>
    </source>
</reference>
<feature type="coiled-coil region" evidence="1">
    <location>
        <begin position="129"/>
        <end position="172"/>
    </location>
</feature>
<accession>C3XXX2</accession>
<evidence type="ECO:0000313" key="2">
    <source>
        <dbReference type="EMBL" id="EEN67026.1"/>
    </source>
</evidence>
<keyword evidence="1" id="KW-0175">Coiled coil</keyword>
<proteinExistence type="predicted"/>
<dbReference type="AlphaFoldDB" id="C3XXX2"/>
<gene>
    <name evidence="2" type="ORF">BRAFLDRAFT_128321</name>
</gene>
<organism>
    <name type="scientific">Branchiostoma floridae</name>
    <name type="common">Florida lancelet</name>
    <name type="synonym">Amphioxus</name>
    <dbReference type="NCBI Taxonomy" id="7739"/>
    <lineage>
        <taxon>Eukaryota</taxon>
        <taxon>Metazoa</taxon>
        <taxon>Chordata</taxon>
        <taxon>Cephalochordata</taxon>
        <taxon>Leptocardii</taxon>
        <taxon>Amphioxiformes</taxon>
        <taxon>Branchiostomatidae</taxon>
        <taxon>Branchiostoma</taxon>
    </lineage>
</organism>
<protein>
    <submittedName>
        <fullName evidence="2">Uncharacterized protein</fullName>
    </submittedName>
</protein>
<evidence type="ECO:0000256" key="1">
    <source>
        <dbReference type="SAM" id="Coils"/>
    </source>
</evidence>
<name>C3XXX2_BRAFL</name>
<sequence length="181" mass="21132">MVVPAWGDLLRNMVWKKTILKKKYKRMRVFLLIVALMLATTVLMTEGVRMKRRRRSSYKRRNSYRRRYLYKKGVAEVEDFEEREEMLQNAHDMLENLMNDVEEGAFLDMGKGQGQEMEGADGDTFEKRMATYQETADELEEGNDTVEEDAALGLMEDELEELQEEVDEVIGNPGANMDQLF</sequence>
<dbReference type="InParanoid" id="C3XXX2"/>
<dbReference type="EMBL" id="GG666472">
    <property type="protein sequence ID" value="EEN67026.1"/>
    <property type="molecule type" value="Genomic_DNA"/>
</dbReference>